<evidence type="ECO:0000259" key="2">
    <source>
        <dbReference type="Pfam" id="PF09374"/>
    </source>
</evidence>
<accession>A0ABN6PGX1</accession>
<feature type="domain" description="Peptidoglycan binding" evidence="2">
    <location>
        <begin position="97"/>
        <end position="163"/>
    </location>
</feature>
<sequence length="203" mass="22378">MSPAFLEALPFVLRWEGGYVNHPSDPGGATNKGVTQKVYDAWRARNGKLPQSVKLLADEEMHAIYESGYWLPPRCDRLADALDLVQFDTAVNMGVGRAVRFLQTAVGATPDGDFGPGTERCVSSCDPGDALVKYCDTREAYYRRLVENKPSLGVFLKGWLNRLNALRKAAGLPGYESAREMDLGELGYIARVPDLGEDESYDI</sequence>
<feature type="domain" description="TtsA-like Glycoside hydrolase family 108" evidence="1">
    <location>
        <begin position="10"/>
        <end position="94"/>
    </location>
</feature>
<evidence type="ECO:0000259" key="1">
    <source>
        <dbReference type="Pfam" id="PF05838"/>
    </source>
</evidence>
<dbReference type="Pfam" id="PF05838">
    <property type="entry name" value="Glyco_hydro_108"/>
    <property type="match status" value="1"/>
</dbReference>
<keyword evidence="4" id="KW-1185">Reference proteome</keyword>
<evidence type="ECO:0000313" key="4">
    <source>
        <dbReference type="Proteomes" id="UP001057498"/>
    </source>
</evidence>
<dbReference type="InterPro" id="IPR018537">
    <property type="entry name" value="Peptidoglycan-bd_3"/>
</dbReference>
<gene>
    <name evidence="3" type="ORF">CATMQ487_12460</name>
</gene>
<dbReference type="EMBL" id="AP025730">
    <property type="protein sequence ID" value="BDI04276.1"/>
    <property type="molecule type" value="Genomic_DNA"/>
</dbReference>
<reference evidence="3" key="1">
    <citation type="submission" date="2022-04" db="EMBL/GenBank/DDBJ databases">
        <title>Whole genome sequence of Sphaerotilus sp. FB-5.</title>
        <authorList>
            <person name="Takeda M."/>
            <person name="Narihara S."/>
            <person name="Akimoto M."/>
            <person name="Akimoto R."/>
            <person name="Nishiyashiki S."/>
            <person name="Murakami T."/>
        </authorList>
    </citation>
    <scope>NUCLEOTIDE SEQUENCE</scope>
    <source>
        <strain evidence="3">FB-5</strain>
    </source>
</reference>
<dbReference type="RefSeq" id="WP_251972412.1">
    <property type="nucleotide sequence ID" value="NZ_AP025730.1"/>
</dbReference>
<proteinExistence type="predicted"/>
<organism evidence="3 4">
    <name type="scientific">Sphaerotilus microaerophilus</name>
    <dbReference type="NCBI Taxonomy" id="2914710"/>
    <lineage>
        <taxon>Bacteria</taxon>
        <taxon>Pseudomonadati</taxon>
        <taxon>Pseudomonadota</taxon>
        <taxon>Betaproteobacteria</taxon>
        <taxon>Burkholderiales</taxon>
        <taxon>Sphaerotilaceae</taxon>
        <taxon>Sphaerotilus</taxon>
    </lineage>
</organism>
<evidence type="ECO:0000313" key="3">
    <source>
        <dbReference type="EMBL" id="BDI04276.1"/>
    </source>
</evidence>
<name>A0ABN6PGX1_9BURK</name>
<dbReference type="SUPFAM" id="SSF53955">
    <property type="entry name" value="Lysozyme-like"/>
    <property type="match status" value="1"/>
</dbReference>
<dbReference type="Pfam" id="PF09374">
    <property type="entry name" value="PG_binding_3"/>
    <property type="match status" value="1"/>
</dbReference>
<protein>
    <submittedName>
        <fullName evidence="3">Uncharacterized protein</fullName>
    </submittedName>
</protein>
<dbReference type="CDD" id="cd13926">
    <property type="entry name" value="N-acetylmuramidase_GH108"/>
    <property type="match status" value="1"/>
</dbReference>
<dbReference type="InterPro" id="IPR008565">
    <property type="entry name" value="TtsA-like_GH18_dom"/>
</dbReference>
<dbReference type="InterPro" id="IPR023346">
    <property type="entry name" value="Lysozyme-like_dom_sf"/>
</dbReference>
<dbReference type="Proteomes" id="UP001057498">
    <property type="component" value="Chromosome"/>
</dbReference>
<dbReference type="Gene3D" id="1.20.141.10">
    <property type="entry name" value="Chitosanase, subunit A, domain 1"/>
    <property type="match status" value="1"/>
</dbReference>